<dbReference type="Proteomes" id="UP000559010">
    <property type="component" value="Unassembled WGS sequence"/>
</dbReference>
<dbReference type="RefSeq" id="WP_169684707.1">
    <property type="nucleotide sequence ID" value="NZ_JABBNU010000012.1"/>
</dbReference>
<dbReference type="AlphaFoldDB" id="A0A848J0M4"/>
<evidence type="ECO:0008006" key="3">
    <source>
        <dbReference type="Google" id="ProtNLM"/>
    </source>
</evidence>
<name>A0A848J0M4_9BACT</name>
<reference evidence="1 2" key="1">
    <citation type="submission" date="2020-04" db="EMBL/GenBank/DDBJ databases">
        <title>Flammeovirgaceae bacterium KN852 isolated from deep sea.</title>
        <authorList>
            <person name="Zhang D.-C."/>
        </authorList>
    </citation>
    <scope>NUCLEOTIDE SEQUENCE [LARGE SCALE GENOMIC DNA]</scope>
    <source>
        <strain evidence="1 2">KN852</strain>
    </source>
</reference>
<dbReference type="Pfam" id="PF13576">
    <property type="entry name" value="Pentapeptide_3"/>
    <property type="match status" value="1"/>
</dbReference>
<gene>
    <name evidence="1" type="ORF">HH304_18180</name>
</gene>
<evidence type="ECO:0000313" key="2">
    <source>
        <dbReference type="Proteomes" id="UP000559010"/>
    </source>
</evidence>
<accession>A0A848J0M4</accession>
<sequence length="234" mass="27949">MNKCKWESKVDSNQSCKRNPYGDSDYCLYHKPDKTETESELFWKIINWDTYSRLNPEEIRRSFELRENDPLLNIINEKLKICELSNFSEKEQNRSDFESYKNTVLQEKKNSNIWVSISSLFDFRGFVFPPTHEKIFKYQYPIFTNSFGRMDFTEAIFKGVIFFDNYTFIGNTSFNNCVFKHEVRFYRAKFLRRASFINVTFSNSSGESGIFNETLFNGNEVIFENIENQKLDFK</sequence>
<comment type="caution">
    <text evidence="1">The sequence shown here is derived from an EMBL/GenBank/DDBJ whole genome shotgun (WGS) entry which is preliminary data.</text>
</comment>
<organism evidence="1 2">
    <name type="scientific">Marinigracilibium pacificum</name>
    <dbReference type="NCBI Taxonomy" id="2729599"/>
    <lineage>
        <taxon>Bacteria</taxon>
        <taxon>Pseudomonadati</taxon>
        <taxon>Bacteroidota</taxon>
        <taxon>Cytophagia</taxon>
        <taxon>Cytophagales</taxon>
        <taxon>Flammeovirgaceae</taxon>
        <taxon>Marinigracilibium</taxon>
    </lineage>
</organism>
<dbReference type="InterPro" id="IPR001646">
    <property type="entry name" value="5peptide_repeat"/>
</dbReference>
<proteinExistence type="predicted"/>
<protein>
    <recommendedName>
        <fullName evidence="3">Pentapeptide repeat protein</fullName>
    </recommendedName>
</protein>
<evidence type="ECO:0000313" key="1">
    <source>
        <dbReference type="EMBL" id="NMM50343.1"/>
    </source>
</evidence>
<dbReference type="EMBL" id="JABBNU010000012">
    <property type="protein sequence ID" value="NMM50343.1"/>
    <property type="molecule type" value="Genomic_DNA"/>
</dbReference>
<keyword evidence="2" id="KW-1185">Reference proteome</keyword>